<dbReference type="SMART" id="SM01321">
    <property type="entry name" value="Y1_Tnp"/>
    <property type="match status" value="1"/>
</dbReference>
<reference evidence="2 3" key="1">
    <citation type="submission" date="2017-09" db="EMBL/GenBank/DDBJ databases">
        <title>Depth-based differentiation of microbial function through sediment-hosted aquifers and enrichment of novel symbionts in the deep terrestrial subsurface.</title>
        <authorList>
            <person name="Probst A.J."/>
            <person name="Ladd B."/>
            <person name="Jarett J.K."/>
            <person name="Geller-Mcgrath D.E."/>
            <person name="Sieber C.M."/>
            <person name="Emerson J.B."/>
            <person name="Anantharaman K."/>
            <person name="Thomas B.C."/>
            <person name="Malmstrom R."/>
            <person name="Stieglmeier M."/>
            <person name="Klingl A."/>
            <person name="Woyke T."/>
            <person name="Ryan C.M."/>
            <person name="Banfield J.F."/>
        </authorList>
    </citation>
    <scope>NUCLEOTIDE SEQUENCE [LARGE SCALE GENOMIC DNA]</scope>
    <source>
        <strain evidence="2">CG18_big_fil_WC_8_21_14_2_50_37_10</strain>
    </source>
</reference>
<dbReference type="Gene3D" id="3.30.70.1290">
    <property type="entry name" value="Transposase IS200-like"/>
    <property type="match status" value="1"/>
</dbReference>
<feature type="domain" description="Transposase IS200-like" evidence="1">
    <location>
        <begin position="9"/>
        <end position="153"/>
    </location>
</feature>
<accession>A0A2H0FKV5</accession>
<dbReference type="GO" id="GO:0006313">
    <property type="term" value="P:DNA transposition"/>
    <property type="evidence" value="ECO:0007669"/>
    <property type="project" value="InterPro"/>
</dbReference>
<organism evidence="2 3">
    <name type="scientific">Candidatus Nealsonbacteria bacterium CG18_big_fil_WC_8_21_14_2_50_37_10</name>
    <dbReference type="NCBI Taxonomy" id="1974717"/>
    <lineage>
        <taxon>Bacteria</taxon>
        <taxon>Candidatus Nealsoniibacteriota</taxon>
    </lineage>
</organism>
<dbReference type="SUPFAM" id="SSF143422">
    <property type="entry name" value="Transposase IS200-like"/>
    <property type="match status" value="1"/>
</dbReference>
<name>A0A2H0FKV5_9BACT</name>
<protein>
    <recommendedName>
        <fullName evidence="1">Transposase IS200-like domain-containing protein</fullName>
    </recommendedName>
</protein>
<dbReference type="PANTHER" id="PTHR34322:SF2">
    <property type="entry name" value="TRANSPOSASE IS200-LIKE DOMAIN-CONTAINING PROTEIN"/>
    <property type="match status" value="1"/>
</dbReference>
<dbReference type="InterPro" id="IPR002686">
    <property type="entry name" value="Transposase_17"/>
</dbReference>
<dbReference type="GO" id="GO:0003677">
    <property type="term" value="F:DNA binding"/>
    <property type="evidence" value="ECO:0007669"/>
    <property type="project" value="InterPro"/>
</dbReference>
<dbReference type="InterPro" id="IPR036515">
    <property type="entry name" value="Transposase_17_sf"/>
</dbReference>
<gene>
    <name evidence="2" type="ORF">COW72_00850</name>
</gene>
<comment type="caution">
    <text evidence="2">The sequence shown here is derived from an EMBL/GenBank/DDBJ whole genome shotgun (WGS) entry which is preliminary data.</text>
</comment>
<dbReference type="Proteomes" id="UP000230778">
    <property type="component" value="Unassembled WGS sequence"/>
</dbReference>
<dbReference type="GO" id="GO:0004803">
    <property type="term" value="F:transposase activity"/>
    <property type="evidence" value="ECO:0007669"/>
    <property type="project" value="InterPro"/>
</dbReference>
<proteinExistence type="predicted"/>
<dbReference type="PANTHER" id="PTHR34322">
    <property type="entry name" value="TRANSPOSASE, Y1_TNP DOMAIN-CONTAINING"/>
    <property type="match status" value="1"/>
</dbReference>
<dbReference type="AlphaFoldDB" id="A0A2H0FKV5"/>
<dbReference type="Pfam" id="PF01797">
    <property type="entry name" value="Y1_Tnp"/>
    <property type="match status" value="1"/>
</dbReference>
<evidence type="ECO:0000313" key="3">
    <source>
        <dbReference type="Proteomes" id="UP000230778"/>
    </source>
</evidence>
<dbReference type="EMBL" id="PCUC01000047">
    <property type="protein sequence ID" value="PIQ07337.1"/>
    <property type="molecule type" value="Genomic_DNA"/>
</dbReference>
<evidence type="ECO:0000259" key="1">
    <source>
        <dbReference type="SMART" id="SM01321"/>
    </source>
</evidence>
<evidence type="ECO:0000313" key="2">
    <source>
        <dbReference type="EMBL" id="PIQ07337.1"/>
    </source>
</evidence>
<sequence length="240" mass="28461">MNSKHPQFVNGEIYHIFNRGVEKRNIFKEIADYFRFIFCLYELNDKNLVKMRTRIKERKERKSTGATRATKREPLVEVIAFCLMPNHYHLVLRQLVDGGISLFMKKFGDSYVGYFNQKYNRKGMGSIFQGRFKAIHVTTNDQLINLICYIFTNPVELLEKDWEEIGVKNPKRVLKYIEDYRWSSYLDCIGKRNFPSVTERDFLMKVFGGPENLKKFVGAWILYKAELKRGSEKIRDLIIE</sequence>